<evidence type="ECO:0000256" key="4">
    <source>
        <dbReference type="ARBA" id="ARBA00022989"/>
    </source>
</evidence>
<name>A0A2N5ZDF2_MUIH1</name>
<keyword evidence="5 6" id="KW-0472">Membrane</keyword>
<feature type="domain" description="RDD" evidence="7">
    <location>
        <begin position="80"/>
        <end position="157"/>
    </location>
</feature>
<evidence type="ECO:0000259" key="7">
    <source>
        <dbReference type="Pfam" id="PF06271"/>
    </source>
</evidence>
<evidence type="ECO:0000313" key="8">
    <source>
        <dbReference type="EMBL" id="PLX16685.1"/>
    </source>
</evidence>
<evidence type="ECO:0000313" key="9">
    <source>
        <dbReference type="Proteomes" id="UP000234857"/>
    </source>
</evidence>
<comment type="caution">
    <text evidence="8">The sequence shown here is derived from an EMBL/GenBank/DDBJ whole genome shotgun (WGS) entry which is preliminary data.</text>
</comment>
<evidence type="ECO:0000256" key="5">
    <source>
        <dbReference type="ARBA" id="ARBA00023136"/>
    </source>
</evidence>
<gene>
    <name evidence="8" type="ORF">C0601_09415</name>
</gene>
<feature type="transmembrane region" description="Helical" evidence="6">
    <location>
        <begin position="45"/>
        <end position="67"/>
    </location>
</feature>
<keyword evidence="2" id="KW-1003">Cell membrane</keyword>
<keyword evidence="3 6" id="KW-0812">Transmembrane</keyword>
<evidence type="ECO:0000256" key="6">
    <source>
        <dbReference type="SAM" id="Phobius"/>
    </source>
</evidence>
<dbReference type="EMBL" id="PKTG01000107">
    <property type="protein sequence ID" value="PLX16685.1"/>
    <property type="molecule type" value="Genomic_DNA"/>
</dbReference>
<comment type="subcellular location">
    <subcellularLocation>
        <location evidence="1">Cell membrane</location>
        <topology evidence="1">Multi-pass membrane protein</topology>
    </subcellularLocation>
</comment>
<keyword evidence="4 6" id="KW-1133">Transmembrane helix</keyword>
<dbReference type="InterPro" id="IPR051791">
    <property type="entry name" value="Pra-immunoreactive"/>
</dbReference>
<dbReference type="Pfam" id="PF06271">
    <property type="entry name" value="RDD"/>
    <property type="match status" value="1"/>
</dbReference>
<dbReference type="AlphaFoldDB" id="A0A2N5ZDF2"/>
<feature type="transmembrane region" description="Helical" evidence="6">
    <location>
        <begin position="121"/>
        <end position="143"/>
    </location>
</feature>
<evidence type="ECO:0000256" key="1">
    <source>
        <dbReference type="ARBA" id="ARBA00004651"/>
    </source>
</evidence>
<accession>A0A2N5ZDF2</accession>
<feature type="transmembrane region" description="Helical" evidence="6">
    <location>
        <begin position="79"/>
        <end position="100"/>
    </location>
</feature>
<reference evidence="8 9" key="1">
    <citation type="submission" date="2017-11" db="EMBL/GenBank/DDBJ databases">
        <title>Genome-resolved metagenomics identifies genetic mobility, metabolic interactions, and unexpected diversity in perchlorate-reducing communities.</title>
        <authorList>
            <person name="Barnum T.P."/>
            <person name="Figueroa I.A."/>
            <person name="Carlstrom C.I."/>
            <person name="Lucas L.N."/>
            <person name="Engelbrektson A.L."/>
            <person name="Coates J.D."/>
        </authorList>
    </citation>
    <scope>NUCLEOTIDE SEQUENCE [LARGE SCALE GENOMIC DNA]</scope>
    <source>
        <strain evidence="8">BM706</strain>
    </source>
</reference>
<dbReference type="PANTHER" id="PTHR36115:SF6">
    <property type="entry name" value="PROLINE-RICH ANTIGEN HOMOLOG"/>
    <property type="match status" value="1"/>
</dbReference>
<evidence type="ECO:0000256" key="3">
    <source>
        <dbReference type="ARBA" id="ARBA00022692"/>
    </source>
</evidence>
<protein>
    <recommendedName>
        <fullName evidence="7">RDD domain-containing protein</fullName>
    </recommendedName>
</protein>
<evidence type="ECO:0000256" key="2">
    <source>
        <dbReference type="ARBA" id="ARBA00022475"/>
    </source>
</evidence>
<dbReference type="InterPro" id="IPR010432">
    <property type="entry name" value="RDD"/>
</dbReference>
<dbReference type="PANTHER" id="PTHR36115">
    <property type="entry name" value="PROLINE-RICH ANTIGEN HOMOLOG-RELATED"/>
    <property type="match status" value="1"/>
</dbReference>
<proteinExistence type="predicted"/>
<sequence>MKRCRSCQREELDDQAHFCSECGGVLEEIKKGVDPRVNLSRFGEAFIDMMTITFISHVIPIEHLYWLPGDRGSLEFDRAMILFIIYSVIFDSVFRIGTVGKIIMKLKVVDLADKEPELWRLLLRSVFKVVSLMLWFISLPMLFVSLDGRLIHDRLAGTKVIFKKKA</sequence>
<dbReference type="Proteomes" id="UP000234857">
    <property type="component" value="Unassembled WGS sequence"/>
</dbReference>
<dbReference type="GO" id="GO:0005886">
    <property type="term" value="C:plasma membrane"/>
    <property type="evidence" value="ECO:0007669"/>
    <property type="project" value="UniProtKB-SubCell"/>
</dbReference>
<organism evidence="8 9">
    <name type="scientific">Muiribacterium halophilum</name>
    <dbReference type="NCBI Taxonomy" id="2053465"/>
    <lineage>
        <taxon>Bacteria</taxon>
        <taxon>Candidatus Muiribacteriota</taxon>
        <taxon>Candidatus Muiribacteriia</taxon>
        <taxon>Candidatus Muiribacteriales</taxon>
        <taxon>Candidatus Muiribacteriaceae</taxon>
        <taxon>Candidatus Muiribacterium</taxon>
    </lineage>
</organism>